<evidence type="ECO:0000313" key="9">
    <source>
        <dbReference type="Proteomes" id="UP000322000"/>
    </source>
</evidence>
<evidence type="ECO:0000313" key="10">
    <source>
        <dbReference type="RefSeq" id="XP_026731540.1"/>
    </source>
</evidence>
<dbReference type="GO" id="GO:0008270">
    <property type="term" value="F:zinc ion binding"/>
    <property type="evidence" value="ECO:0007669"/>
    <property type="project" value="UniProtKB-KW"/>
</dbReference>
<evidence type="ECO:0000256" key="1">
    <source>
        <dbReference type="ARBA" id="ARBA00022723"/>
    </source>
</evidence>
<evidence type="ECO:0000259" key="7">
    <source>
        <dbReference type="PROSITE" id="PS50119"/>
    </source>
</evidence>
<dbReference type="InterPro" id="IPR000315">
    <property type="entry name" value="Znf_B-box"/>
</dbReference>
<dbReference type="PANTHER" id="PTHR16442">
    <property type="entry name" value="RING FINGER PROTEIN 17"/>
    <property type="match status" value="1"/>
</dbReference>
<keyword evidence="2 4" id="KW-0863">Zinc-finger</keyword>
<feature type="domain" description="Tudor" evidence="8">
    <location>
        <begin position="1587"/>
        <end position="1647"/>
    </location>
</feature>
<dbReference type="SUPFAM" id="SSF63748">
    <property type="entry name" value="Tudor/PWWP/MBT"/>
    <property type="match status" value="5"/>
</dbReference>
<name>A0A7E5VT69_TRINI</name>
<keyword evidence="9" id="KW-1185">Reference proteome</keyword>
<dbReference type="SMART" id="SM00336">
    <property type="entry name" value="BBOX"/>
    <property type="match status" value="2"/>
</dbReference>
<dbReference type="RefSeq" id="XP_026731540.1">
    <property type="nucleotide sequence ID" value="XM_026875739.1"/>
</dbReference>
<feature type="compositionally biased region" description="Basic and acidic residues" evidence="5">
    <location>
        <begin position="1239"/>
        <end position="1250"/>
    </location>
</feature>
<dbReference type="GO" id="GO:0005737">
    <property type="term" value="C:cytoplasm"/>
    <property type="evidence" value="ECO:0007669"/>
    <property type="project" value="UniProtKB-ARBA"/>
</dbReference>
<dbReference type="InterPro" id="IPR013083">
    <property type="entry name" value="Znf_RING/FYVE/PHD"/>
</dbReference>
<dbReference type="InterPro" id="IPR002999">
    <property type="entry name" value="Tudor"/>
</dbReference>
<dbReference type="FunFam" id="2.30.30.140:FF:000018">
    <property type="entry name" value="Serine/threonine-protein kinase 31"/>
    <property type="match status" value="1"/>
</dbReference>
<feature type="domain" description="Tudor" evidence="8">
    <location>
        <begin position="1030"/>
        <end position="1088"/>
    </location>
</feature>
<dbReference type="CDD" id="cd19757">
    <property type="entry name" value="Bbox1"/>
    <property type="match status" value="1"/>
</dbReference>
<evidence type="ECO:0000256" key="4">
    <source>
        <dbReference type="PROSITE-ProRule" id="PRU00024"/>
    </source>
</evidence>
<dbReference type="Pfam" id="PF00567">
    <property type="entry name" value="TUDOR"/>
    <property type="match status" value="5"/>
</dbReference>
<feature type="compositionally biased region" description="Basic and acidic residues" evidence="5">
    <location>
        <begin position="424"/>
        <end position="444"/>
    </location>
</feature>
<dbReference type="InterPro" id="IPR017907">
    <property type="entry name" value="Znf_RING_CS"/>
</dbReference>
<dbReference type="CTD" id="42236"/>
<evidence type="ECO:0000259" key="8">
    <source>
        <dbReference type="PROSITE" id="PS50304"/>
    </source>
</evidence>
<dbReference type="KEGG" id="tnl:113496502"/>
<dbReference type="Gene3D" id="2.30.30.140">
    <property type="match status" value="5"/>
</dbReference>
<dbReference type="PROSITE" id="PS50119">
    <property type="entry name" value="ZF_BBOX"/>
    <property type="match status" value="2"/>
</dbReference>
<dbReference type="Gene3D" id="3.30.160.60">
    <property type="entry name" value="Classic Zinc Finger"/>
    <property type="match status" value="1"/>
</dbReference>
<feature type="domain" description="Tudor" evidence="8">
    <location>
        <begin position="1320"/>
        <end position="1380"/>
    </location>
</feature>
<dbReference type="PROSITE" id="PS50304">
    <property type="entry name" value="TUDOR"/>
    <property type="match status" value="4"/>
</dbReference>
<evidence type="ECO:0000259" key="6">
    <source>
        <dbReference type="PROSITE" id="PS50089"/>
    </source>
</evidence>
<dbReference type="PANTHER" id="PTHR16442:SF1">
    <property type="entry name" value="RING FINGER PROTEIN 17"/>
    <property type="match status" value="1"/>
</dbReference>
<accession>A0A7E5VT69</accession>
<feature type="compositionally biased region" description="Low complexity" evidence="5">
    <location>
        <begin position="456"/>
        <end position="475"/>
    </location>
</feature>
<dbReference type="OrthoDB" id="5800423at2759"/>
<sequence length="1722" mass="195568">MADDMKKFCPNCSQHYFIQFGSSNIKGKWPLFLPCGHTMCENCIVNVIKCSEPLECKVCFVDAEVSKTEASEVVQDKSKLHKKFPINLLMVGELTLNLVQASENKNNNEEENHFLDLQSLIKDDAAQADCAECHTTTTKMCKQCAIVLCDTCFNKTHKNFVIFKNHLLQPIDTTTLPNVCKNHKEKQLDYYCNDCKKSICMDCMMVGGDKSCKNHDVVSLQEINETFLEDLNEISPQVDEIFRRLTKTAVDIGYLLHNYETDTGSAHEISKIMANVDQQFSKLCSIVQRHKDEIMNIIKHLKCSEKDSLKKAKSDVANAIKTAKNVLDMISKASDKNRIQQINVPALLDEAKKVVDTPWYLNKKETSKESLKVIVNEDLCSLINDYVQLEGNVKSVYKLASSSELSDDVDVPAAPTAPVFPPELPKDARKTTPKQKVDKDDKKAPALYKSAPQYRSKSGSVSSLNSISSDNSNRSYITPNSNYQPPIVHPVPPFAESQHPQQLRDGSQELIYVSHIVDPYNFFVQRACFQGLVKDIVREFRNAGSFSRPSVNHIIPGKTYLAFNKADKMWQRCRVTGLDTRNKRETLVQVFYFDFGSVEYVTVENLRLLPPSKIQCPFPLAINCSLANCVPISGAWTSDDSILMQKIIDNKQAVIHIRRLIPLTNVDFKLECDVTTFEHGVSLAHALVFHDRAKLLNPKLVYPVIMDAKEKHRLYMSQNNFKSDTTETVTITHVVSPDKFFVRRSHLQSVYEKLTEDLEQEFSLESNFGTVYLPEIGMVCAAHVGGSARGTARGGAQWARGAVAELAPRGRVRLLLPDCGRAPLLHWQRLRHLPHKYTTLSALATECHLAGITPANKKWSKASVEFLQRYEGKLLELQVEDNRHRRGHRSQGSIGVTLYDKEDIDNVICINTEMVKHKFAITFGIYGFNKNLAEQQQATPKQSPPQKLSQTKPRVEEVVAKSPKNNTDSDSSDNMQAKDKGPLRLEAKILYYESPSHIYISLLQQQKNFNELFEAIQKYYSKSKTQSKDDWKVGDRCCSLCNLSNTWRRANILELDNDTAKVFYGDFACTETVPRANLRVLTSEFAAIGDAALKCHLYGIIPAIGEEWPLVTKECLKELLDFYKRVFITKLGNFKDNSMPIEIWVYHTVQGGALEPNTSEWRCLNKIIIERGLGVPDKTQVVDSTDNLDDLGDTLSFLNIKGSINEWLQLEPIPMVPLKSIIKENSEGESSANTSMSVRESDDSKDRSTESPESSNVMYITDWLPPEPLTCKEFTALPTYIDNDGIIYLHDVSQQDTLDLIRKALDVRFKNPDPKAQYMKWAVGEPCAALYYLDNRYYRGRVVEVNKEDSNCLIHYIDYGNEELCSFENLRKSVPLHQIATQANKCILNRIRPVNTHWDRQTLDYIHKSIVEKKCHVKICGEPINGIYPIELKFDKLKINDHLVDFEMAEYSDGSKALIRKFAPSEDLTNNEKQDVTLETDSGPDYIVVEESDNTIEQLSTTSDSFDHSLKGTDWNKLMEQEEASLEGKYISYPKDLQEEFKCNISIINDLNTLQLSIIFDEDTTRTYDQMFEELQNESTNMTPLNGIFENKACIALFPEDGRWYRASILQFSETKNLLKVKYVDYGNTEVISLADTREISEEWVSLPPATISAKLHGVKVNPEIDITVVTEAYSKTFLDQGPFHVKVISYNDSLPLVELKNDDDDLVYTELIEKNIFLKCE</sequence>
<evidence type="ECO:0000256" key="3">
    <source>
        <dbReference type="ARBA" id="ARBA00022833"/>
    </source>
</evidence>
<feature type="region of interest" description="Disordered" evidence="5">
    <location>
        <begin position="936"/>
        <end position="978"/>
    </location>
</feature>
<keyword evidence="1" id="KW-0479">Metal-binding</keyword>
<feature type="compositionally biased region" description="Polar residues" evidence="5">
    <location>
        <begin position="963"/>
        <end position="975"/>
    </location>
</feature>
<dbReference type="Proteomes" id="UP000322000">
    <property type="component" value="Chromosome 8"/>
</dbReference>
<keyword evidence="3" id="KW-0862">Zinc</keyword>
<dbReference type="InParanoid" id="A0A7E5VT69"/>
<feature type="compositionally biased region" description="Polar residues" evidence="5">
    <location>
        <begin position="1228"/>
        <end position="1238"/>
    </location>
</feature>
<feature type="region of interest" description="Disordered" evidence="5">
    <location>
        <begin position="1226"/>
        <end position="1257"/>
    </location>
</feature>
<organism evidence="9 10">
    <name type="scientific">Trichoplusia ni</name>
    <name type="common">Cabbage looper</name>
    <dbReference type="NCBI Taxonomy" id="7111"/>
    <lineage>
        <taxon>Eukaryota</taxon>
        <taxon>Metazoa</taxon>
        <taxon>Ecdysozoa</taxon>
        <taxon>Arthropoda</taxon>
        <taxon>Hexapoda</taxon>
        <taxon>Insecta</taxon>
        <taxon>Pterygota</taxon>
        <taxon>Neoptera</taxon>
        <taxon>Endopterygota</taxon>
        <taxon>Lepidoptera</taxon>
        <taxon>Glossata</taxon>
        <taxon>Ditrysia</taxon>
        <taxon>Noctuoidea</taxon>
        <taxon>Noctuidae</taxon>
        <taxon>Plusiinae</taxon>
        <taxon>Trichoplusia</taxon>
    </lineage>
</organism>
<feature type="region of interest" description="Disordered" evidence="5">
    <location>
        <begin position="407"/>
        <end position="479"/>
    </location>
</feature>
<dbReference type="SMART" id="SM00333">
    <property type="entry name" value="TUDOR"/>
    <property type="match status" value="4"/>
</dbReference>
<dbReference type="CDD" id="cd19756">
    <property type="entry name" value="Bbox2"/>
    <property type="match status" value="1"/>
</dbReference>
<dbReference type="PROSITE" id="PS50089">
    <property type="entry name" value="ZF_RING_2"/>
    <property type="match status" value="1"/>
</dbReference>
<dbReference type="CDD" id="cd20379">
    <property type="entry name" value="Tudor_dTUD-like"/>
    <property type="match status" value="2"/>
</dbReference>
<dbReference type="InterPro" id="IPR001841">
    <property type="entry name" value="Znf_RING"/>
</dbReference>
<dbReference type="Pfam" id="PF00643">
    <property type="entry name" value="zf-B_box"/>
    <property type="match status" value="1"/>
</dbReference>
<evidence type="ECO:0000256" key="2">
    <source>
        <dbReference type="ARBA" id="ARBA00022771"/>
    </source>
</evidence>
<feature type="domain" description="Tudor" evidence="8">
    <location>
        <begin position="553"/>
        <end position="616"/>
    </location>
</feature>
<dbReference type="Gene3D" id="3.30.40.10">
    <property type="entry name" value="Zinc/RING finger domain, C3HC4 (zinc finger)"/>
    <property type="match status" value="1"/>
</dbReference>
<dbReference type="FunCoup" id="A0A7E5VT69">
    <property type="interactions" value="4"/>
</dbReference>
<feature type="domain" description="B box-type" evidence="7">
    <location>
        <begin position="125"/>
        <end position="171"/>
    </location>
</feature>
<protein>
    <submittedName>
        <fullName evidence="10">Uncharacterized protein LOC113496502</fullName>
    </submittedName>
</protein>
<feature type="compositionally biased region" description="Polar residues" evidence="5">
    <location>
        <begin position="936"/>
        <end position="952"/>
    </location>
</feature>
<evidence type="ECO:0000256" key="5">
    <source>
        <dbReference type="SAM" id="MobiDB-lite"/>
    </source>
</evidence>
<reference evidence="10" key="1">
    <citation type="submission" date="2025-08" db="UniProtKB">
        <authorList>
            <consortium name="RefSeq"/>
        </authorList>
    </citation>
    <scope>IDENTIFICATION</scope>
</reference>
<gene>
    <name evidence="10" type="primary">LOC113496502</name>
</gene>
<dbReference type="GeneID" id="113496502"/>
<proteinExistence type="predicted"/>
<dbReference type="SUPFAM" id="SSF57845">
    <property type="entry name" value="B-box zinc-binding domain"/>
    <property type="match status" value="1"/>
</dbReference>
<feature type="domain" description="RING-type" evidence="6">
    <location>
        <begin position="9"/>
        <end position="59"/>
    </location>
</feature>
<feature type="domain" description="B box-type" evidence="7">
    <location>
        <begin position="175"/>
        <end position="220"/>
    </location>
</feature>
<dbReference type="InterPro" id="IPR035437">
    <property type="entry name" value="SNase_OB-fold_sf"/>
</dbReference>
<dbReference type="PROSITE" id="PS00518">
    <property type="entry name" value="ZF_RING_1"/>
    <property type="match status" value="1"/>
</dbReference>
<dbReference type="Gene3D" id="2.40.50.90">
    <property type="match status" value="5"/>
</dbReference>